<accession>A0ABR5IWG8</accession>
<protein>
    <submittedName>
        <fullName evidence="2">Uncharacterized protein</fullName>
    </submittedName>
</protein>
<feature type="non-terminal residue" evidence="2">
    <location>
        <position position="70"/>
    </location>
</feature>
<evidence type="ECO:0000313" key="2">
    <source>
        <dbReference type="EMBL" id="KOG85484.1"/>
    </source>
</evidence>
<feature type="compositionally biased region" description="Polar residues" evidence="1">
    <location>
        <begin position="13"/>
        <end position="22"/>
    </location>
</feature>
<evidence type="ECO:0000313" key="3">
    <source>
        <dbReference type="Proteomes" id="UP000037020"/>
    </source>
</evidence>
<sequence length="70" mass="7541">MGRQERRWLNGARSVSSNSGEKSLTAKAEKVTADGAKAENKADAHKDTERAENKNAAPEAQSPELHSGHK</sequence>
<keyword evidence="3" id="KW-1185">Reference proteome</keyword>
<organism evidence="2 3">
    <name type="scientific">Streptomyces varsoviensis</name>
    <dbReference type="NCBI Taxonomy" id="67373"/>
    <lineage>
        <taxon>Bacteria</taxon>
        <taxon>Bacillati</taxon>
        <taxon>Actinomycetota</taxon>
        <taxon>Actinomycetes</taxon>
        <taxon>Kitasatosporales</taxon>
        <taxon>Streptomycetaceae</taxon>
        <taxon>Streptomyces</taxon>
    </lineage>
</organism>
<dbReference type="EMBL" id="LGUT01003391">
    <property type="protein sequence ID" value="KOG85484.1"/>
    <property type="molecule type" value="Genomic_DNA"/>
</dbReference>
<comment type="caution">
    <text evidence="2">The sequence shown here is derived from an EMBL/GenBank/DDBJ whole genome shotgun (WGS) entry which is preliminary data.</text>
</comment>
<feature type="compositionally biased region" description="Basic and acidic residues" evidence="1">
    <location>
        <begin position="27"/>
        <end position="53"/>
    </location>
</feature>
<feature type="region of interest" description="Disordered" evidence="1">
    <location>
        <begin position="1"/>
        <end position="70"/>
    </location>
</feature>
<reference evidence="2 3" key="1">
    <citation type="submission" date="2015-07" db="EMBL/GenBank/DDBJ databases">
        <authorList>
            <person name="Ju K.-S."/>
            <person name="Doroghazi J.R."/>
            <person name="Metcalf W.W."/>
        </authorList>
    </citation>
    <scope>NUCLEOTIDE SEQUENCE [LARGE SCALE GENOMIC DNA]</scope>
    <source>
        <strain evidence="2 3">NRRL B-3589</strain>
    </source>
</reference>
<gene>
    <name evidence="2" type="ORF">ADK38_36405</name>
</gene>
<evidence type="ECO:0000256" key="1">
    <source>
        <dbReference type="SAM" id="MobiDB-lite"/>
    </source>
</evidence>
<name>A0ABR5IWG8_9ACTN</name>
<proteinExistence type="predicted"/>
<dbReference type="Proteomes" id="UP000037020">
    <property type="component" value="Unassembled WGS sequence"/>
</dbReference>